<proteinExistence type="predicted"/>
<evidence type="ECO:0000313" key="1">
    <source>
        <dbReference type="EMBL" id="QHS80787.1"/>
    </source>
</evidence>
<name>A0A6C0ALU2_9ZZZZ</name>
<organism evidence="1">
    <name type="scientific">viral metagenome</name>
    <dbReference type="NCBI Taxonomy" id="1070528"/>
    <lineage>
        <taxon>unclassified sequences</taxon>
        <taxon>metagenomes</taxon>
        <taxon>organismal metagenomes</taxon>
    </lineage>
</organism>
<sequence length="97" mass="11472">MASKFLFKSFIVANTSFGIYGFSRGYRGTSEYDNNTRLTTQKIFNGTISGIFYMIPPWNLYFIKKLLNRIEIKYRNLDKNLYNYEYDDLTGECKDTI</sequence>
<protein>
    <submittedName>
        <fullName evidence="1">Uncharacterized protein</fullName>
    </submittedName>
</protein>
<dbReference type="AlphaFoldDB" id="A0A6C0ALU2"/>
<dbReference type="EMBL" id="MN740719">
    <property type="protein sequence ID" value="QHS80787.1"/>
    <property type="molecule type" value="Genomic_DNA"/>
</dbReference>
<accession>A0A6C0ALU2</accession>
<reference evidence="1" key="1">
    <citation type="journal article" date="2020" name="Nature">
        <title>Giant virus diversity and host interactions through global metagenomics.</title>
        <authorList>
            <person name="Schulz F."/>
            <person name="Roux S."/>
            <person name="Paez-Espino D."/>
            <person name="Jungbluth S."/>
            <person name="Walsh D.A."/>
            <person name="Denef V.J."/>
            <person name="McMahon K.D."/>
            <person name="Konstantinidis K.T."/>
            <person name="Eloe-Fadrosh E.A."/>
            <person name="Kyrpides N.C."/>
            <person name="Woyke T."/>
        </authorList>
    </citation>
    <scope>NUCLEOTIDE SEQUENCE</scope>
    <source>
        <strain evidence="1">GVMAG-S-1091796-13</strain>
    </source>
</reference>